<organism evidence="2 3">
    <name type="scientific">Paucidesulfovibrio gracilis DSM 16080</name>
    <dbReference type="NCBI Taxonomy" id="1121449"/>
    <lineage>
        <taxon>Bacteria</taxon>
        <taxon>Pseudomonadati</taxon>
        <taxon>Thermodesulfobacteriota</taxon>
        <taxon>Desulfovibrionia</taxon>
        <taxon>Desulfovibrionales</taxon>
        <taxon>Desulfovibrionaceae</taxon>
        <taxon>Paucidesulfovibrio</taxon>
    </lineage>
</organism>
<evidence type="ECO:0000313" key="2">
    <source>
        <dbReference type="EMBL" id="SKA96234.1"/>
    </source>
</evidence>
<dbReference type="OrthoDB" id="9790652at2"/>
<dbReference type="STRING" id="1121449.SAMN02745704_02704"/>
<gene>
    <name evidence="2" type="ORF">SAMN02745704_02704</name>
</gene>
<name>A0A1T4Y343_9BACT</name>
<accession>A0A1T4Y343</accession>
<sequence length="285" mass="31376">MQPDVIARMGESLVQHGPLNGRAYLMHLAPQDCPRIISRLDRLAEDNGYTKIFAKVPASAKQDFEAAEYRVEACVPGFFNGNEDGLFMGRYFADWRRVAADAEILKDVIRTAKAKASQTSGRNPLPPGWELDRLGRQHTPDMAALYSAVFDSYPFPIHDPAYLRETMESHVRYYGAFQSGRLAALCSAEIDGENGCAEMTDFATLPDFRGQGLAAHLLGFMHGDLEQNNDALNLKTLFTIARAASYGMNITFARAGYEFAGTLPNNTQISGGLESMNVWHAPMGG</sequence>
<protein>
    <submittedName>
        <fullName evidence="2">Beta-lysine acetyltransferase</fullName>
    </submittedName>
</protein>
<dbReference type="RefSeq" id="WP_078718246.1">
    <property type="nucleotide sequence ID" value="NZ_FUYC01000025.1"/>
</dbReference>
<dbReference type="PROSITE" id="PS51186">
    <property type="entry name" value="GNAT"/>
    <property type="match status" value="1"/>
</dbReference>
<dbReference type="NCBIfam" id="TIGR03827">
    <property type="entry name" value="GNAT_ablB"/>
    <property type="match status" value="1"/>
</dbReference>
<proteinExistence type="predicted"/>
<dbReference type="Gene3D" id="3.40.630.30">
    <property type="match status" value="1"/>
</dbReference>
<dbReference type="GO" id="GO:0008080">
    <property type="term" value="F:N-acetyltransferase activity"/>
    <property type="evidence" value="ECO:0007669"/>
    <property type="project" value="InterPro"/>
</dbReference>
<dbReference type="AlphaFoldDB" id="A0A1T4Y343"/>
<reference evidence="2 3" key="1">
    <citation type="submission" date="2017-02" db="EMBL/GenBank/DDBJ databases">
        <authorList>
            <person name="Peterson S.W."/>
        </authorList>
    </citation>
    <scope>NUCLEOTIDE SEQUENCE [LARGE SCALE GENOMIC DNA]</scope>
    <source>
        <strain evidence="2 3">DSM 16080</strain>
    </source>
</reference>
<dbReference type="EMBL" id="FUYC01000025">
    <property type="protein sequence ID" value="SKA96234.1"/>
    <property type="molecule type" value="Genomic_DNA"/>
</dbReference>
<dbReference type="InterPro" id="IPR016181">
    <property type="entry name" value="Acyl_CoA_acyltransferase"/>
</dbReference>
<evidence type="ECO:0000313" key="3">
    <source>
        <dbReference type="Proteomes" id="UP000190027"/>
    </source>
</evidence>
<keyword evidence="2" id="KW-0808">Transferase</keyword>
<evidence type="ECO:0000259" key="1">
    <source>
        <dbReference type="PROSITE" id="PS51186"/>
    </source>
</evidence>
<dbReference type="SUPFAM" id="SSF55729">
    <property type="entry name" value="Acyl-CoA N-acyltransferases (Nat)"/>
    <property type="match status" value="1"/>
</dbReference>
<keyword evidence="3" id="KW-1185">Reference proteome</keyword>
<dbReference type="CDD" id="cd04301">
    <property type="entry name" value="NAT_SF"/>
    <property type="match status" value="1"/>
</dbReference>
<dbReference type="Proteomes" id="UP000190027">
    <property type="component" value="Unassembled WGS sequence"/>
</dbReference>
<dbReference type="Pfam" id="PF00583">
    <property type="entry name" value="Acetyltransf_1"/>
    <property type="match status" value="1"/>
</dbReference>
<dbReference type="InterPro" id="IPR022525">
    <property type="entry name" value="GNAT_AblB"/>
</dbReference>
<feature type="domain" description="N-acetyltransferase" evidence="1">
    <location>
        <begin position="133"/>
        <end position="279"/>
    </location>
</feature>
<dbReference type="InterPro" id="IPR000182">
    <property type="entry name" value="GNAT_dom"/>
</dbReference>